<dbReference type="Proteomes" id="UP000306022">
    <property type="component" value="Segment"/>
</dbReference>
<organism evidence="1 2">
    <name type="scientific">Lactococcus phage CHPC971</name>
    <dbReference type="NCBI Taxonomy" id="2575255"/>
    <lineage>
        <taxon>Viruses</taxon>
        <taxon>Duplodnaviria</taxon>
        <taxon>Heunggongvirae</taxon>
        <taxon>Uroviricota</taxon>
        <taxon>Caudoviricetes</taxon>
        <taxon>Fremauxvirus</taxon>
        <taxon>Fremauxvirus CHPC971</taxon>
    </lineage>
</organism>
<proteinExistence type="predicted"/>
<protein>
    <submittedName>
        <fullName evidence="1">Uncharacterized protein</fullName>
    </submittedName>
</protein>
<dbReference type="RefSeq" id="YP_010082160.1">
    <property type="nucleotide sequence ID" value="NC_055027.1"/>
</dbReference>
<sequence length="191" mass="22606">MEYHRHWELEGKHAYLSPSGSRSWLNYDKNKMRSYYANKLKKDEGTWLHDLASRLIKSRKRLAPQKNAFNQFVNDAIGFRMESEIVLYYSNNIFGTADALLYKEKEHHLQIHDLKTGNGKVHFDQLYTYAALFCLEYDMNPLNLTFEFRLYQGNGFEADTPDGELIKVVMDKIVMLDQIIDEERENYKGIY</sequence>
<name>A0A4Y5MX59_9CAUD</name>
<accession>A0A4Y5MX59</accession>
<evidence type="ECO:0000313" key="1">
    <source>
        <dbReference type="EMBL" id="QCW07668.1"/>
    </source>
</evidence>
<dbReference type="KEGG" id="vg:65071160"/>
<evidence type="ECO:0000313" key="2">
    <source>
        <dbReference type="Proteomes" id="UP000306022"/>
    </source>
</evidence>
<keyword evidence="2" id="KW-1185">Reference proteome</keyword>
<dbReference type="EMBL" id="MK779875">
    <property type="protein sequence ID" value="QCW07668.1"/>
    <property type="molecule type" value="Genomic_DNA"/>
</dbReference>
<reference evidence="1 2" key="1">
    <citation type="submission" date="2019-04" db="EMBL/GenBank/DDBJ databases">
        <authorList>
            <person name="de Jong A."/>
        </authorList>
    </citation>
    <scope>NUCLEOTIDE SEQUENCE [LARGE SCALE GENOMIC DNA]</scope>
</reference>
<dbReference type="GeneID" id="65071160"/>